<dbReference type="PANTHER" id="PTHR11070:SF59">
    <property type="entry name" value="DNA 3'-5' HELICASE"/>
    <property type="match status" value="1"/>
</dbReference>
<evidence type="ECO:0000256" key="4">
    <source>
        <dbReference type="ARBA" id="ARBA00022801"/>
    </source>
</evidence>
<evidence type="ECO:0000256" key="7">
    <source>
        <dbReference type="ARBA" id="ARBA00022840"/>
    </source>
</evidence>
<dbReference type="Proteomes" id="UP000009888">
    <property type="component" value="Unassembled WGS sequence"/>
</dbReference>
<dbReference type="EMBL" id="AGWL01000007">
    <property type="protein sequence ID" value="EKU94936.1"/>
    <property type="molecule type" value="Genomic_DNA"/>
</dbReference>
<keyword evidence="1" id="KW-0540">Nuclease</keyword>
<dbReference type="PROSITE" id="PS51198">
    <property type="entry name" value="UVRD_HELICASE_ATP_BIND"/>
    <property type="match status" value="1"/>
</dbReference>
<dbReference type="InterPro" id="IPR038726">
    <property type="entry name" value="PDDEXK_AddAB-type"/>
</dbReference>
<dbReference type="GO" id="GO:0004527">
    <property type="term" value="F:exonuclease activity"/>
    <property type="evidence" value="ECO:0007669"/>
    <property type="project" value="UniProtKB-KW"/>
</dbReference>
<comment type="caution">
    <text evidence="19">The sequence shown here is derived from an EMBL/GenBank/DDBJ whole genome shotgun (WGS) entry which is preliminary data.</text>
</comment>
<proteinExistence type="predicted"/>
<keyword evidence="20" id="KW-1185">Reference proteome</keyword>
<keyword evidence="5 14" id="KW-0347">Helicase</keyword>
<evidence type="ECO:0000256" key="14">
    <source>
        <dbReference type="PROSITE-ProRule" id="PRU00560"/>
    </source>
</evidence>
<feature type="region of interest" description="Disordered" evidence="16">
    <location>
        <begin position="781"/>
        <end position="801"/>
    </location>
</feature>
<accession>K9EGF5</accession>
<dbReference type="eggNOG" id="COG2887">
    <property type="taxonomic scope" value="Bacteria"/>
</dbReference>
<dbReference type="GO" id="GO:0033202">
    <property type="term" value="C:DNA helicase complex"/>
    <property type="evidence" value="ECO:0007669"/>
    <property type="project" value="TreeGrafter"/>
</dbReference>
<keyword evidence="4 14" id="KW-0378">Hydrolase</keyword>
<dbReference type="GO" id="GO:0005829">
    <property type="term" value="C:cytosol"/>
    <property type="evidence" value="ECO:0007669"/>
    <property type="project" value="TreeGrafter"/>
</dbReference>
<dbReference type="InterPro" id="IPR011604">
    <property type="entry name" value="PDDEXK-like_dom_sf"/>
</dbReference>
<evidence type="ECO:0000256" key="8">
    <source>
        <dbReference type="ARBA" id="ARBA00023125"/>
    </source>
</evidence>
<evidence type="ECO:0000256" key="5">
    <source>
        <dbReference type="ARBA" id="ARBA00022806"/>
    </source>
</evidence>
<protein>
    <recommendedName>
        <fullName evidence="12">DNA 3'-5' helicase</fullName>
        <ecNumber evidence="12">5.6.2.4</ecNumber>
    </recommendedName>
</protein>
<evidence type="ECO:0000256" key="9">
    <source>
        <dbReference type="ARBA" id="ARBA00023204"/>
    </source>
</evidence>
<feature type="domain" description="UvrD-like helicase ATP-binding" evidence="17">
    <location>
        <begin position="12"/>
        <end position="328"/>
    </location>
</feature>
<evidence type="ECO:0000256" key="11">
    <source>
        <dbReference type="ARBA" id="ARBA00034617"/>
    </source>
</evidence>
<organism evidence="19 20">
    <name type="scientific">Actinobaculum massiliense ACS-171-V-Col2</name>
    <dbReference type="NCBI Taxonomy" id="883066"/>
    <lineage>
        <taxon>Bacteria</taxon>
        <taxon>Bacillati</taxon>
        <taxon>Actinomycetota</taxon>
        <taxon>Actinomycetes</taxon>
        <taxon>Actinomycetales</taxon>
        <taxon>Actinomycetaceae</taxon>
        <taxon>Actinobaculum</taxon>
    </lineage>
</organism>
<dbReference type="eggNOG" id="COG0210">
    <property type="taxonomic scope" value="Bacteria"/>
</dbReference>
<keyword evidence="10" id="KW-0413">Isomerase</keyword>
<keyword evidence="8" id="KW-0238">DNA-binding</keyword>
<dbReference type="InterPro" id="IPR014017">
    <property type="entry name" value="DNA_helicase_UvrD-like_C"/>
</dbReference>
<dbReference type="EC" id="5.6.2.4" evidence="12"/>
<dbReference type="Gene3D" id="3.40.50.300">
    <property type="entry name" value="P-loop containing nucleotide triphosphate hydrolases"/>
    <property type="match status" value="2"/>
</dbReference>
<evidence type="ECO:0000256" key="3">
    <source>
        <dbReference type="ARBA" id="ARBA00022763"/>
    </source>
</evidence>
<keyword evidence="6" id="KW-0269">Exonuclease</keyword>
<comment type="catalytic activity">
    <reaction evidence="11">
        <text>Couples ATP hydrolysis with the unwinding of duplex DNA by translocating in the 3'-5' direction.</text>
        <dbReference type="EC" id="5.6.2.4"/>
    </reaction>
</comment>
<keyword evidence="9" id="KW-0234">DNA repair</keyword>
<dbReference type="Pfam" id="PF00580">
    <property type="entry name" value="UvrD-helicase"/>
    <property type="match status" value="1"/>
</dbReference>
<dbReference type="PROSITE" id="PS51217">
    <property type="entry name" value="UVRD_HELICASE_CTER"/>
    <property type="match status" value="1"/>
</dbReference>
<gene>
    <name evidence="19" type="ORF">HMPREF9233_01390</name>
</gene>
<evidence type="ECO:0000259" key="18">
    <source>
        <dbReference type="PROSITE" id="PS51217"/>
    </source>
</evidence>
<evidence type="ECO:0000256" key="15">
    <source>
        <dbReference type="SAM" id="Coils"/>
    </source>
</evidence>
<dbReference type="RefSeq" id="WP_007001596.1">
    <property type="nucleotide sequence ID" value="NZ_JH992955.1"/>
</dbReference>
<dbReference type="HOGENOM" id="CLU_004900_0_0_11"/>
<feature type="compositionally biased region" description="Basic and acidic residues" evidence="16">
    <location>
        <begin position="783"/>
        <end position="796"/>
    </location>
</feature>
<dbReference type="STRING" id="202789.GCA_001457435_00719"/>
<dbReference type="AlphaFoldDB" id="K9EGF5"/>
<dbReference type="GO" id="GO:0003677">
    <property type="term" value="F:DNA binding"/>
    <property type="evidence" value="ECO:0007669"/>
    <property type="project" value="UniProtKB-KW"/>
</dbReference>
<feature type="region of interest" description="Disordered" evidence="16">
    <location>
        <begin position="903"/>
        <end position="953"/>
    </location>
</feature>
<keyword evidence="3" id="KW-0227">DNA damage</keyword>
<keyword evidence="7 14" id="KW-0067">ATP-binding</keyword>
<feature type="domain" description="UvrD-like helicase C-terminal" evidence="18">
    <location>
        <begin position="339"/>
        <end position="659"/>
    </location>
</feature>
<dbReference type="Gene3D" id="1.10.486.10">
    <property type="entry name" value="PCRA, domain 4"/>
    <property type="match status" value="1"/>
</dbReference>
<dbReference type="GO" id="GO:0000725">
    <property type="term" value="P:recombinational repair"/>
    <property type="evidence" value="ECO:0007669"/>
    <property type="project" value="TreeGrafter"/>
</dbReference>
<feature type="compositionally biased region" description="Polar residues" evidence="16">
    <location>
        <begin position="371"/>
        <end position="380"/>
    </location>
</feature>
<dbReference type="InterPro" id="IPR014016">
    <property type="entry name" value="UvrD-like_ATP-bd"/>
</dbReference>
<dbReference type="GO" id="GO:0005524">
    <property type="term" value="F:ATP binding"/>
    <property type="evidence" value="ECO:0007669"/>
    <property type="project" value="UniProtKB-UniRule"/>
</dbReference>
<dbReference type="Pfam" id="PF12705">
    <property type="entry name" value="PDDEXK_1"/>
    <property type="match status" value="1"/>
</dbReference>
<feature type="region of interest" description="Disordered" evidence="16">
    <location>
        <begin position="355"/>
        <end position="389"/>
    </location>
</feature>
<dbReference type="Pfam" id="PF13361">
    <property type="entry name" value="UvrD_C"/>
    <property type="match status" value="1"/>
</dbReference>
<evidence type="ECO:0000313" key="20">
    <source>
        <dbReference type="Proteomes" id="UP000009888"/>
    </source>
</evidence>
<evidence type="ECO:0000256" key="6">
    <source>
        <dbReference type="ARBA" id="ARBA00022839"/>
    </source>
</evidence>
<dbReference type="SUPFAM" id="SSF52540">
    <property type="entry name" value="P-loop containing nucleoside triphosphate hydrolases"/>
    <property type="match status" value="1"/>
</dbReference>
<dbReference type="Gene3D" id="3.90.320.10">
    <property type="match status" value="1"/>
</dbReference>
<comment type="catalytic activity">
    <reaction evidence="13">
        <text>ATP + H2O = ADP + phosphate + H(+)</text>
        <dbReference type="Rhea" id="RHEA:13065"/>
        <dbReference type="ChEBI" id="CHEBI:15377"/>
        <dbReference type="ChEBI" id="CHEBI:15378"/>
        <dbReference type="ChEBI" id="CHEBI:30616"/>
        <dbReference type="ChEBI" id="CHEBI:43474"/>
        <dbReference type="ChEBI" id="CHEBI:456216"/>
        <dbReference type="EC" id="5.6.2.4"/>
    </reaction>
</comment>
<evidence type="ECO:0000256" key="1">
    <source>
        <dbReference type="ARBA" id="ARBA00022722"/>
    </source>
</evidence>
<sequence>MDANRAGGQLAHLDESQAAAFALAQRKNASIIGAAGTGKTYLLTQLAIAAEEEQRRVAVITQDRESASLLRNLVTARLGYRSELLSVQSLTAFAYSLVQMYAQAVGRRDPELISGPDEAARLREILSVAGEEISFPAFVSAEIRALPGFQEQIRNLMTRARELGISPRELRDLAGRENVSPLHAQMWKAVAQIMELYATVSEMSDSGGQSDAPDRLDHAQLVLTASDNLAHWESNVRASSRYQGGRPERPRWDVIIVDDVQNAPRSIIFLLRQLMRDGARIITAGDPDSCVEGFRGAVSSLPGDLTKAKEFGGLGLEPVYLRQQCRSGGRLLAVQQRLASALKVSGGTFRQRQAVVGSGQGEKAAGGAPSVSRNTESDASATRGKLRGASFRHEEEENAYLASYVETLHRTEGCQYSDIAIITRSRASHEAIRDALVRRGIPMQQIGSNLPLRANPAVASLLELVRAAFSSGENQFVDAAEVDFEALLRSPVLGVDPLTIKREGRRLRAWALNRGEHTPESDLRREVLLGSRSLGEETEIVPEMLRVAKILAQIRQCGEDQNMSAERVLWTAWDSAKRAEAWRAEALQGGIEAESANENLDAIIRLFRIAQRLTDRDPNTRIERLLDEVESQDLPEDSIARLGVTTDAVALSTPSSAQGREWKHVVIPRLNEGAWPNLRPRDAFTGTDLLAKIVTGRIPENQSAVAPASEVDDVLDDELRQLYFAVSRASESVLVTAVENESDHASRFFPVLGFSTRGAGASAPAPIGPAAGVTGQRAAVAGEENRRPHVRGRDLNSDEWGLTRPLGSVPVVDQPHGQRTLDATATVALLRRIIAEVSGEESELVPRSESRGGSAAAIFPAGEAKSARRADASVEASRANLERLREAHVREAEESFWFDSLDTTAGAGKSEGVAPRDGKPRTVEPSDGKPRTVEPSDGKQGAGESGTGDAPLAKVSVSPSAVEGLLESPLGGFISEIGARSETDLRAAHLGTIIHSIAQDFSNNPDLTSMEARLKELWPKDPEGYFEEHDFKIAEGMVGVLQNMLQDDYGKSGLEVQTEVPLDADGPAGSYCKVFGKIDRRLTEGGSTEVVDIKTGKTRPTAEAAADNPQMQIYQWLLKQAGKTLGGARLVYPRYTDREGKIFTREQDPLDENALKRAEERISIAAKLKRETYVPVREEEDHSKGVLRFISPLTDEGRLFS</sequence>
<keyword evidence="2 14" id="KW-0547">Nucleotide-binding</keyword>
<dbReference type="GO" id="GO:0043138">
    <property type="term" value="F:3'-5' DNA helicase activity"/>
    <property type="evidence" value="ECO:0007669"/>
    <property type="project" value="UniProtKB-EC"/>
</dbReference>
<feature type="binding site" evidence="14">
    <location>
        <begin position="33"/>
        <end position="40"/>
    </location>
    <ligand>
        <name>ATP</name>
        <dbReference type="ChEBI" id="CHEBI:30616"/>
    </ligand>
</feature>
<evidence type="ECO:0000256" key="16">
    <source>
        <dbReference type="SAM" id="MobiDB-lite"/>
    </source>
</evidence>
<evidence type="ECO:0000256" key="10">
    <source>
        <dbReference type="ARBA" id="ARBA00023235"/>
    </source>
</evidence>
<evidence type="ECO:0000256" key="2">
    <source>
        <dbReference type="ARBA" id="ARBA00022741"/>
    </source>
</evidence>
<name>K9EGF5_9ACTO</name>
<evidence type="ECO:0000256" key="12">
    <source>
        <dbReference type="ARBA" id="ARBA00034808"/>
    </source>
</evidence>
<feature type="compositionally biased region" description="Basic and acidic residues" evidence="16">
    <location>
        <begin position="914"/>
        <end position="937"/>
    </location>
</feature>
<dbReference type="PANTHER" id="PTHR11070">
    <property type="entry name" value="UVRD / RECB / PCRA DNA HELICASE FAMILY MEMBER"/>
    <property type="match status" value="1"/>
</dbReference>
<feature type="coiled-coil region" evidence="15">
    <location>
        <begin position="867"/>
        <end position="894"/>
    </location>
</feature>
<evidence type="ECO:0000313" key="19">
    <source>
        <dbReference type="EMBL" id="EKU94936.1"/>
    </source>
</evidence>
<dbReference type="InterPro" id="IPR027417">
    <property type="entry name" value="P-loop_NTPase"/>
</dbReference>
<dbReference type="PATRIC" id="fig|883066.3.peg.1455"/>
<reference evidence="19 20" key="1">
    <citation type="submission" date="2012-09" db="EMBL/GenBank/DDBJ databases">
        <title>The Genome Sequence of Actinobaculum massiliae ACS-171-V-COL2.</title>
        <authorList>
            <consortium name="The Broad Institute Genome Sequencing Platform"/>
            <person name="Earl A."/>
            <person name="Ward D."/>
            <person name="Feldgarden M."/>
            <person name="Gevers D."/>
            <person name="Saerens B."/>
            <person name="Vaneechoutte M."/>
            <person name="Walker B."/>
            <person name="Young S.K."/>
            <person name="Zeng Q."/>
            <person name="Gargeya S."/>
            <person name="Fitzgerald M."/>
            <person name="Haas B."/>
            <person name="Abouelleil A."/>
            <person name="Alvarado L."/>
            <person name="Arachchi H.M."/>
            <person name="Berlin A."/>
            <person name="Chapman S.B."/>
            <person name="Goldberg J."/>
            <person name="Griggs A."/>
            <person name="Gujja S."/>
            <person name="Hansen M."/>
            <person name="Howarth C."/>
            <person name="Imamovic A."/>
            <person name="Larimer J."/>
            <person name="McCowen C."/>
            <person name="Montmayeur A."/>
            <person name="Murphy C."/>
            <person name="Neiman D."/>
            <person name="Pearson M."/>
            <person name="Priest M."/>
            <person name="Roberts A."/>
            <person name="Saif S."/>
            <person name="Shea T."/>
            <person name="Sisk P."/>
            <person name="Sykes S."/>
            <person name="Wortman J."/>
            <person name="Nusbaum C."/>
            <person name="Birren B."/>
        </authorList>
    </citation>
    <scope>NUCLEOTIDE SEQUENCE [LARGE SCALE GENOMIC DNA]</scope>
    <source>
        <strain evidence="20">ACS-171-V-Col2</strain>
    </source>
</reference>
<evidence type="ECO:0000259" key="17">
    <source>
        <dbReference type="PROSITE" id="PS51198"/>
    </source>
</evidence>
<dbReference type="InterPro" id="IPR000212">
    <property type="entry name" value="DNA_helicase_UvrD/REP"/>
</dbReference>
<evidence type="ECO:0000256" key="13">
    <source>
        <dbReference type="ARBA" id="ARBA00048988"/>
    </source>
</evidence>
<keyword evidence="15" id="KW-0175">Coiled coil</keyword>